<evidence type="ECO:0000313" key="4">
    <source>
        <dbReference type="Proteomes" id="UP000230886"/>
    </source>
</evidence>
<evidence type="ECO:0008006" key="5">
    <source>
        <dbReference type="Google" id="ProtNLM"/>
    </source>
</evidence>
<sequence length="241" mass="26327">MQRGRVKVLSEAESEESTTELLRVLGEVVAPLALAMPLPSEVVLHDLRRLPNSIVSITGNATGRRIGDPATDVLLQHLQSGEDVVVGYPTDLPDGREGRSTTVILRLEGGDPFAALCVNVDVTGWRAAGQSVERFLRVGGAEQVASRIPDTSLAPTTSPRPSEGEMFVRNVEELATELIRREIARIGIPVEEMKKRHKLRVVAGLESRGMFMLRDAVDTVALALNVTRFTIYNYMSELASE</sequence>
<dbReference type="Pfam" id="PF13309">
    <property type="entry name" value="HTH_22"/>
    <property type="match status" value="1"/>
</dbReference>
<accession>A0A2A5IYU2</accession>
<protein>
    <recommendedName>
        <fullName evidence="5">Transcriptional regulator</fullName>
    </recommendedName>
</protein>
<dbReference type="InterPro" id="IPR039446">
    <property type="entry name" value="DauR-like"/>
</dbReference>
<dbReference type="EMBL" id="NOVD01000069">
    <property type="protein sequence ID" value="PCK22498.1"/>
    <property type="molecule type" value="Genomic_DNA"/>
</dbReference>
<dbReference type="AlphaFoldDB" id="A0A2A5IYU2"/>
<dbReference type="Pfam" id="PF08348">
    <property type="entry name" value="PAS_6"/>
    <property type="match status" value="1"/>
</dbReference>
<organism evidence="3 4">
    <name type="scientific">Rhodococcus qingshengii</name>
    <dbReference type="NCBI Taxonomy" id="334542"/>
    <lineage>
        <taxon>Bacteria</taxon>
        <taxon>Bacillati</taxon>
        <taxon>Actinomycetota</taxon>
        <taxon>Actinomycetes</taxon>
        <taxon>Mycobacteriales</taxon>
        <taxon>Nocardiaceae</taxon>
        <taxon>Rhodococcus</taxon>
        <taxon>Rhodococcus erythropolis group</taxon>
    </lineage>
</organism>
<comment type="caution">
    <text evidence="3">The sequence shown here is derived from an EMBL/GenBank/DDBJ whole genome shotgun (WGS) entry which is preliminary data.</text>
</comment>
<reference evidence="3 4" key="1">
    <citation type="submission" date="2017-07" db="EMBL/GenBank/DDBJ databases">
        <title>Draft sequence of Rhodococcus enclensis 23b-28.</title>
        <authorList>
            <person name="Besaury L."/>
            <person name="Sancelme M."/>
            <person name="Amato P."/>
            <person name="Lallement A."/>
            <person name="Delort A.-M."/>
        </authorList>
    </citation>
    <scope>NUCLEOTIDE SEQUENCE [LARGE SCALE GENOMIC DNA]</scope>
    <source>
        <strain evidence="3 4">23b-28</strain>
    </source>
</reference>
<dbReference type="Proteomes" id="UP000230886">
    <property type="component" value="Unassembled WGS sequence"/>
</dbReference>
<gene>
    <name evidence="3" type="ORF">CHR55_32275</name>
</gene>
<evidence type="ECO:0000313" key="3">
    <source>
        <dbReference type="EMBL" id="PCK22498.1"/>
    </source>
</evidence>
<feature type="domain" description="Transcriptional regulator DauR-like HTH" evidence="2">
    <location>
        <begin position="177"/>
        <end position="235"/>
    </location>
</feature>
<dbReference type="PANTHER" id="PTHR35568">
    <property type="entry name" value="TRANSCRIPTIONAL REGULATOR DAUR"/>
    <property type="match status" value="1"/>
</dbReference>
<dbReference type="InterPro" id="IPR013559">
    <property type="entry name" value="YheO"/>
</dbReference>
<dbReference type="PANTHER" id="PTHR35568:SF1">
    <property type="entry name" value="TRANSCRIPTIONAL REGULATOR DAUR"/>
    <property type="match status" value="1"/>
</dbReference>
<proteinExistence type="predicted"/>
<evidence type="ECO:0000259" key="2">
    <source>
        <dbReference type="Pfam" id="PF13309"/>
    </source>
</evidence>
<name>A0A2A5IYU2_RHOSG</name>
<feature type="domain" description="YheO-like" evidence="1">
    <location>
        <begin position="27"/>
        <end position="128"/>
    </location>
</feature>
<dbReference type="InterPro" id="IPR039445">
    <property type="entry name" value="DauR-like_HTH"/>
</dbReference>
<evidence type="ECO:0000259" key="1">
    <source>
        <dbReference type="Pfam" id="PF08348"/>
    </source>
</evidence>